<evidence type="ECO:0000313" key="9">
    <source>
        <dbReference type="Proteomes" id="UP000694559"/>
    </source>
</evidence>
<dbReference type="GO" id="GO:0042742">
    <property type="term" value="P:defense response to bacterium"/>
    <property type="evidence" value="ECO:0007669"/>
    <property type="project" value="UniProtKB-KW"/>
</dbReference>
<keyword evidence="6" id="KW-0732">Signal</keyword>
<dbReference type="Gene3D" id="4.10.75.10">
    <property type="entry name" value="Elafin-like"/>
    <property type="match status" value="1"/>
</dbReference>
<dbReference type="InterPro" id="IPR008197">
    <property type="entry name" value="WAP_dom"/>
</dbReference>
<feature type="signal peptide" evidence="6">
    <location>
        <begin position="1"/>
        <end position="24"/>
    </location>
</feature>
<sequence length="75" mass="7857">MQARFLLLLTVILLGMMGPMISTASEKSGSCPDVSMPIPPLGICRTLCESDSGCPNIQKCCKNGCGFMTCATPVS</sequence>
<evidence type="ECO:0000256" key="1">
    <source>
        <dbReference type="ARBA" id="ARBA00002473"/>
    </source>
</evidence>
<evidence type="ECO:0000256" key="3">
    <source>
        <dbReference type="ARBA" id="ARBA00023022"/>
    </source>
</evidence>
<dbReference type="GeneTree" id="ENSGT01140000285085"/>
<dbReference type="SUPFAM" id="SSF57256">
    <property type="entry name" value="Elafin-like"/>
    <property type="match status" value="1"/>
</dbReference>
<evidence type="ECO:0000256" key="2">
    <source>
        <dbReference type="ARBA" id="ARBA00022529"/>
    </source>
</evidence>
<keyword evidence="2" id="KW-0929">Antimicrobial</keyword>
<evidence type="ECO:0000256" key="5">
    <source>
        <dbReference type="ARBA" id="ARBA00035122"/>
    </source>
</evidence>
<evidence type="ECO:0000313" key="8">
    <source>
        <dbReference type="Ensembl" id="ENSNNAP00000023222.1"/>
    </source>
</evidence>
<name>A0A8C6Y1U2_NAJNA</name>
<evidence type="ECO:0000256" key="6">
    <source>
        <dbReference type="SAM" id="SignalP"/>
    </source>
</evidence>
<protein>
    <recommendedName>
        <fullName evidence="7">WAP domain-containing protein</fullName>
    </recommendedName>
</protein>
<reference evidence="8" key="1">
    <citation type="submission" date="2025-08" db="UniProtKB">
        <authorList>
            <consortium name="Ensembl"/>
        </authorList>
    </citation>
    <scope>IDENTIFICATION</scope>
</reference>
<feature type="chain" id="PRO_5034170021" description="WAP domain-containing protein" evidence="6">
    <location>
        <begin position="25"/>
        <end position="75"/>
    </location>
</feature>
<keyword evidence="3" id="KW-0044">Antibiotic</keyword>
<dbReference type="PROSITE" id="PS51390">
    <property type="entry name" value="WAP"/>
    <property type="match status" value="1"/>
</dbReference>
<comment type="similarity">
    <text evidence="5">Belongs to the venom waprin family.</text>
</comment>
<dbReference type="Pfam" id="PF00095">
    <property type="entry name" value="WAP"/>
    <property type="match status" value="1"/>
</dbReference>
<evidence type="ECO:0000256" key="4">
    <source>
        <dbReference type="ARBA" id="ARBA00023157"/>
    </source>
</evidence>
<dbReference type="SMART" id="SM00217">
    <property type="entry name" value="WAP"/>
    <property type="match status" value="1"/>
</dbReference>
<dbReference type="Proteomes" id="UP000694559">
    <property type="component" value="Unplaced"/>
</dbReference>
<organism evidence="8 9">
    <name type="scientific">Naja naja</name>
    <name type="common">Indian cobra</name>
    <dbReference type="NCBI Taxonomy" id="35670"/>
    <lineage>
        <taxon>Eukaryota</taxon>
        <taxon>Metazoa</taxon>
        <taxon>Chordata</taxon>
        <taxon>Craniata</taxon>
        <taxon>Vertebrata</taxon>
        <taxon>Euteleostomi</taxon>
        <taxon>Lepidosauria</taxon>
        <taxon>Squamata</taxon>
        <taxon>Bifurcata</taxon>
        <taxon>Unidentata</taxon>
        <taxon>Episquamata</taxon>
        <taxon>Toxicofera</taxon>
        <taxon>Serpentes</taxon>
        <taxon>Colubroidea</taxon>
        <taxon>Elapidae</taxon>
        <taxon>Elapinae</taxon>
        <taxon>Naja</taxon>
    </lineage>
</organism>
<dbReference type="AlphaFoldDB" id="A0A8C6Y1U2"/>
<keyword evidence="4" id="KW-1015">Disulfide bond</keyword>
<feature type="domain" description="WAP" evidence="7">
    <location>
        <begin position="24"/>
        <end position="74"/>
    </location>
</feature>
<dbReference type="InterPro" id="IPR036645">
    <property type="entry name" value="Elafin-like_sf"/>
</dbReference>
<comment type="function">
    <text evidence="1">Damages membranes of susceptible bacteria. Has no hemolytic activity. Not toxic to mice. Does not inhibit the proteinases elastase and cathepsin G.</text>
</comment>
<dbReference type="GO" id="GO:0005576">
    <property type="term" value="C:extracellular region"/>
    <property type="evidence" value="ECO:0007669"/>
    <property type="project" value="InterPro"/>
</dbReference>
<dbReference type="GO" id="GO:0030414">
    <property type="term" value="F:peptidase inhibitor activity"/>
    <property type="evidence" value="ECO:0007669"/>
    <property type="project" value="InterPro"/>
</dbReference>
<proteinExistence type="inferred from homology"/>
<dbReference type="FunFam" id="4.10.75.10:FF:000001">
    <property type="entry name" value="Anosmin 1"/>
    <property type="match status" value="1"/>
</dbReference>
<dbReference type="Ensembl" id="ENSNNAT00000024343.1">
    <property type="protein sequence ID" value="ENSNNAP00000023222.1"/>
    <property type="gene ID" value="ENSNNAG00000015315.1"/>
</dbReference>
<reference evidence="8" key="2">
    <citation type="submission" date="2025-09" db="UniProtKB">
        <authorList>
            <consortium name="Ensembl"/>
        </authorList>
    </citation>
    <scope>IDENTIFICATION</scope>
</reference>
<keyword evidence="9" id="KW-1185">Reference proteome</keyword>
<evidence type="ECO:0000259" key="7">
    <source>
        <dbReference type="PROSITE" id="PS51390"/>
    </source>
</evidence>
<accession>A0A8C6Y1U2</accession>